<feature type="domain" description="NADPH-dependent FMN reductase-like" evidence="3">
    <location>
        <begin position="6"/>
        <end position="142"/>
    </location>
</feature>
<dbReference type="PANTHER" id="PTHR30543:SF21">
    <property type="entry name" value="NAD(P)H-DEPENDENT FMN REDUCTASE LOT6"/>
    <property type="match status" value="1"/>
</dbReference>
<keyword evidence="5" id="KW-1185">Reference proteome</keyword>
<accession>A0ABS3CQ15</accession>
<evidence type="ECO:0000313" key="5">
    <source>
        <dbReference type="Proteomes" id="UP000663992"/>
    </source>
</evidence>
<dbReference type="Proteomes" id="UP000663992">
    <property type="component" value="Unassembled WGS sequence"/>
</dbReference>
<proteinExistence type="predicted"/>
<dbReference type="EMBL" id="JAFKCS010000001">
    <property type="protein sequence ID" value="MBN7818624.1"/>
    <property type="molecule type" value="Genomic_DNA"/>
</dbReference>
<dbReference type="Pfam" id="PF03358">
    <property type="entry name" value="FMN_red"/>
    <property type="match status" value="1"/>
</dbReference>
<evidence type="ECO:0000259" key="3">
    <source>
        <dbReference type="Pfam" id="PF03358"/>
    </source>
</evidence>
<dbReference type="PANTHER" id="PTHR30543">
    <property type="entry name" value="CHROMATE REDUCTASE"/>
    <property type="match status" value="1"/>
</dbReference>
<sequence length="203" mass="22657">MSDKLNIAVIMGSTREGRLCERVTDWLMGELAALNAFRLSLIDPKDLCEPSGGLSELVMQGIRSELGAADAFIVVTPEYNHSFPAPLKQLIDSISSEWHTKPVGFVSYGGVSGGLRAVEQLRQVFVELQSASVRDSVCFINAWEQFDSNGVLREQERPRRTLLKMLDQLSWWASALKQARHEDVRHRRLSQDGMALRLACQAG</sequence>
<keyword evidence="2" id="KW-0288">FMN</keyword>
<comment type="caution">
    <text evidence="4">The sequence shown here is derived from an EMBL/GenBank/DDBJ whole genome shotgun (WGS) entry which is preliminary data.</text>
</comment>
<evidence type="ECO:0000256" key="1">
    <source>
        <dbReference type="ARBA" id="ARBA00001917"/>
    </source>
</evidence>
<reference evidence="4 5" key="1">
    <citation type="submission" date="2021-03" db="EMBL/GenBank/DDBJ databases">
        <title>novel species isolated from a fishpond in China.</title>
        <authorList>
            <person name="Lu H."/>
            <person name="Cai Z."/>
        </authorList>
    </citation>
    <scope>NUCLEOTIDE SEQUENCE [LARGE SCALE GENOMIC DNA]</scope>
    <source>
        <strain evidence="4 5">Y57</strain>
    </source>
</reference>
<protein>
    <submittedName>
        <fullName evidence="4">NAD(P)H-dependent oxidoreductase</fullName>
    </submittedName>
</protein>
<organism evidence="4 5">
    <name type="scientific">Bowmanella yangjiangensis</name>
    <dbReference type="NCBI Taxonomy" id="2811230"/>
    <lineage>
        <taxon>Bacteria</taxon>
        <taxon>Pseudomonadati</taxon>
        <taxon>Pseudomonadota</taxon>
        <taxon>Gammaproteobacteria</taxon>
        <taxon>Alteromonadales</taxon>
        <taxon>Alteromonadaceae</taxon>
        <taxon>Bowmanella</taxon>
    </lineage>
</organism>
<dbReference type="InterPro" id="IPR050712">
    <property type="entry name" value="NAD(P)H-dep_reductase"/>
</dbReference>
<comment type="cofactor">
    <cofactor evidence="1">
        <name>FMN</name>
        <dbReference type="ChEBI" id="CHEBI:58210"/>
    </cofactor>
</comment>
<dbReference type="RefSeq" id="WP_206592442.1">
    <property type="nucleotide sequence ID" value="NZ_JAFKCS010000001.1"/>
</dbReference>
<dbReference type="InterPro" id="IPR005025">
    <property type="entry name" value="FMN_Rdtase-like_dom"/>
</dbReference>
<evidence type="ECO:0000256" key="2">
    <source>
        <dbReference type="ARBA" id="ARBA00022643"/>
    </source>
</evidence>
<gene>
    <name evidence="4" type="ORF">J0A65_02045</name>
</gene>
<keyword evidence="2" id="KW-0285">Flavoprotein</keyword>
<evidence type="ECO:0000313" key="4">
    <source>
        <dbReference type="EMBL" id="MBN7818624.1"/>
    </source>
</evidence>
<dbReference type="Gene3D" id="3.40.50.360">
    <property type="match status" value="1"/>
</dbReference>
<dbReference type="SUPFAM" id="SSF52218">
    <property type="entry name" value="Flavoproteins"/>
    <property type="match status" value="1"/>
</dbReference>
<dbReference type="InterPro" id="IPR029039">
    <property type="entry name" value="Flavoprotein-like_sf"/>
</dbReference>
<name>A0ABS3CQ15_9ALTE</name>